<name>A0AA40KEQ2_9HYME</name>
<comment type="caution">
    <text evidence="2">The sequence shown here is derived from an EMBL/GenBank/DDBJ whole genome shotgun (WGS) entry which is preliminary data.</text>
</comment>
<dbReference type="AlphaFoldDB" id="A0AA40KEQ2"/>
<proteinExistence type="predicted"/>
<reference evidence="2" key="1">
    <citation type="submission" date="2021-10" db="EMBL/GenBank/DDBJ databases">
        <title>Melipona bicolor Genome sequencing and assembly.</title>
        <authorList>
            <person name="Araujo N.S."/>
            <person name="Arias M.C."/>
        </authorList>
    </citation>
    <scope>NUCLEOTIDE SEQUENCE</scope>
    <source>
        <strain evidence="2">USP_2M_L1-L4_2017</strain>
        <tissue evidence="2">Whole body</tissue>
    </source>
</reference>
<feature type="region of interest" description="Disordered" evidence="1">
    <location>
        <begin position="1"/>
        <end position="21"/>
    </location>
</feature>
<evidence type="ECO:0000313" key="3">
    <source>
        <dbReference type="Proteomes" id="UP001177670"/>
    </source>
</evidence>
<accession>A0AA40KEQ2</accession>
<feature type="region of interest" description="Disordered" evidence="1">
    <location>
        <begin position="42"/>
        <end position="94"/>
    </location>
</feature>
<keyword evidence="3" id="KW-1185">Reference proteome</keyword>
<organism evidence="2 3">
    <name type="scientific">Melipona bicolor</name>
    <dbReference type="NCBI Taxonomy" id="60889"/>
    <lineage>
        <taxon>Eukaryota</taxon>
        <taxon>Metazoa</taxon>
        <taxon>Ecdysozoa</taxon>
        <taxon>Arthropoda</taxon>
        <taxon>Hexapoda</taxon>
        <taxon>Insecta</taxon>
        <taxon>Pterygota</taxon>
        <taxon>Neoptera</taxon>
        <taxon>Endopterygota</taxon>
        <taxon>Hymenoptera</taxon>
        <taxon>Apocrita</taxon>
        <taxon>Aculeata</taxon>
        <taxon>Apoidea</taxon>
        <taxon>Anthophila</taxon>
        <taxon>Apidae</taxon>
        <taxon>Melipona</taxon>
    </lineage>
</organism>
<dbReference type="EMBL" id="JAHYIQ010000051">
    <property type="protein sequence ID" value="KAK1117458.1"/>
    <property type="molecule type" value="Genomic_DNA"/>
</dbReference>
<protein>
    <submittedName>
        <fullName evidence="2">Uncharacterized protein</fullName>
    </submittedName>
</protein>
<gene>
    <name evidence="2" type="ORF">K0M31_016662</name>
</gene>
<evidence type="ECO:0000256" key="1">
    <source>
        <dbReference type="SAM" id="MobiDB-lite"/>
    </source>
</evidence>
<dbReference type="Proteomes" id="UP001177670">
    <property type="component" value="Unassembled WGS sequence"/>
</dbReference>
<feature type="compositionally biased region" description="Basic and acidic residues" evidence="1">
    <location>
        <begin position="42"/>
        <end position="91"/>
    </location>
</feature>
<evidence type="ECO:0000313" key="2">
    <source>
        <dbReference type="EMBL" id="KAK1117458.1"/>
    </source>
</evidence>
<sequence>MGLSQTVRGSLRMGSGSHGAEKSGLVSCIFVVLILCKDRGSRFRKSKEGKLSKETVKTKKSKDTDGTKRTKETKKSTKTDRSTKSKNDQKLKALTKPQPVTLFLGLEDMNQVSPDIVPEMAPCWDHFIYIVQSRDIPLDLKDVRHSAFKKLGI</sequence>